<evidence type="ECO:0000256" key="5">
    <source>
        <dbReference type="SAM" id="SignalP"/>
    </source>
</evidence>
<evidence type="ECO:0000256" key="3">
    <source>
        <dbReference type="ARBA" id="ARBA00022448"/>
    </source>
</evidence>
<dbReference type="InterPro" id="IPR039424">
    <property type="entry name" value="SBP_5"/>
</dbReference>
<feature type="chain" id="PRO_5021797481" evidence="5">
    <location>
        <begin position="29"/>
        <end position="581"/>
    </location>
</feature>
<comment type="similarity">
    <text evidence="2">Belongs to the bacterial solute-binding protein 5 family.</text>
</comment>
<accession>A0A538TNF9</accession>
<evidence type="ECO:0000256" key="2">
    <source>
        <dbReference type="ARBA" id="ARBA00005695"/>
    </source>
</evidence>
<evidence type="ECO:0000259" key="6">
    <source>
        <dbReference type="Pfam" id="PF00496"/>
    </source>
</evidence>
<dbReference type="PROSITE" id="PS51257">
    <property type="entry name" value="PROKAR_LIPOPROTEIN"/>
    <property type="match status" value="1"/>
</dbReference>
<gene>
    <name evidence="7" type="ORF">E6K78_08165</name>
</gene>
<dbReference type="PIRSF" id="PIRSF002741">
    <property type="entry name" value="MppA"/>
    <property type="match status" value="1"/>
</dbReference>
<keyword evidence="4 5" id="KW-0732">Signal</keyword>
<dbReference type="AlphaFoldDB" id="A0A538TNF9"/>
<comment type="subcellular location">
    <subcellularLocation>
        <location evidence="1">Cell envelope</location>
    </subcellularLocation>
</comment>
<keyword evidence="3" id="KW-0813">Transport</keyword>
<dbReference type="GO" id="GO:0015833">
    <property type="term" value="P:peptide transport"/>
    <property type="evidence" value="ECO:0007669"/>
    <property type="project" value="TreeGrafter"/>
</dbReference>
<dbReference type="GO" id="GO:0043190">
    <property type="term" value="C:ATP-binding cassette (ABC) transporter complex"/>
    <property type="evidence" value="ECO:0007669"/>
    <property type="project" value="InterPro"/>
</dbReference>
<feature type="signal peptide" evidence="5">
    <location>
        <begin position="1"/>
        <end position="28"/>
    </location>
</feature>
<sequence>MRSAGCRGLLYCLRVMRTSLVFFFAALAFGGCAPARQASLEPASARARYFGDTTPPAENVLTFNLGAEPEMFDPSVAVGQPDGRVCRILFEGLTREDPRTLEPLPGQAYRWDITPDGLTYTFHLRPHLTWSDGRPITADDFRWSWLRVLRPETASRYAGLIFPIVNAEAYNKGMIHDERLVGIEATDDSTLTVRLAAPTAYFLYLTQFYTCLPVPRWAIEKHGNRWTRPENIVCNGPFRLAWWRQNDHFEFVRNPRYWDAAHVKLDRIMAYPVEDLNTSTNLYKAGVFDWNPSGYIPSQFIPYLRDYADFRHGNYQGIYFYSINVTRKPLDNPWVRRALNYAVDREAIANDLLKRSRDPWGNFTPSGYPGYTHPPAITFDPAKARECLARAGYPGGKGFPKISILFNTSEDHRRIAEAIQAMWKRELSIDVELSNQEWGSYLQATSALQYDVARRSWIGDYLDPNTFLACYVTGDGNNRTGWSNPRYDALIRSAAVELDAEKRLAILRDAEALLLEEGPVIPIYHYSTNELVKPYVRGIYQTPLDIHPLTYVWIDRQWQHRASEPPVATAIPARARREHGR</sequence>
<reference evidence="7 8" key="1">
    <citation type="journal article" date="2019" name="Nat. Microbiol.">
        <title>Mediterranean grassland soil C-N compound turnover is dependent on rainfall and depth, and is mediated by genomically divergent microorganisms.</title>
        <authorList>
            <person name="Diamond S."/>
            <person name="Andeer P.F."/>
            <person name="Li Z."/>
            <person name="Crits-Christoph A."/>
            <person name="Burstein D."/>
            <person name="Anantharaman K."/>
            <person name="Lane K.R."/>
            <person name="Thomas B.C."/>
            <person name="Pan C."/>
            <person name="Northen T.R."/>
            <person name="Banfield J.F."/>
        </authorList>
    </citation>
    <scope>NUCLEOTIDE SEQUENCE [LARGE SCALE GENOMIC DNA]</scope>
    <source>
        <strain evidence="7">WS_8</strain>
    </source>
</reference>
<dbReference type="Gene3D" id="3.40.190.10">
    <property type="entry name" value="Periplasmic binding protein-like II"/>
    <property type="match status" value="1"/>
</dbReference>
<protein>
    <submittedName>
        <fullName evidence="7">Peptide ABC transporter substrate-binding protein</fullName>
    </submittedName>
</protein>
<proteinExistence type="inferred from homology"/>
<name>A0A538TNF9_UNCEI</name>
<dbReference type="GO" id="GO:0030288">
    <property type="term" value="C:outer membrane-bounded periplasmic space"/>
    <property type="evidence" value="ECO:0007669"/>
    <property type="project" value="UniProtKB-ARBA"/>
</dbReference>
<dbReference type="Pfam" id="PF00496">
    <property type="entry name" value="SBP_bac_5"/>
    <property type="match status" value="1"/>
</dbReference>
<feature type="domain" description="Solute-binding protein family 5" evidence="6">
    <location>
        <begin position="103"/>
        <end position="478"/>
    </location>
</feature>
<dbReference type="EMBL" id="VBOY01000074">
    <property type="protein sequence ID" value="TMQ65135.1"/>
    <property type="molecule type" value="Genomic_DNA"/>
</dbReference>
<dbReference type="CDD" id="cd08504">
    <property type="entry name" value="PBP2_OppA"/>
    <property type="match status" value="1"/>
</dbReference>
<evidence type="ECO:0000313" key="8">
    <source>
        <dbReference type="Proteomes" id="UP000316609"/>
    </source>
</evidence>
<dbReference type="InterPro" id="IPR030678">
    <property type="entry name" value="Peptide/Ni-bd"/>
</dbReference>
<dbReference type="GO" id="GO:1904680">
    <property type="term" value="F:peptide transmembrane transporter activity"/>
    <property type="evidence" value="ECO:0007669"/>
    <property type="project" value="TreeGrafter"/>
</dbReference>
<dbReference type="FunFam" id="3.10.105.10:FF:000001">
    <property type="entry name" value="Oligopeptide ABC transporter, oligopeptide-binding protein"/>
    <property type="match status" value="1"/>
</dbReference>
<dbReference type="SUPFAM" id="SSF53850">
    <property type="entry name" value="Periplasmic binding protein-like II"/>
    <property type="match status" value="1"/>
</dbReference>
<organism evidence="7 8">
    <name type="scientific">Eiseniibacteriota bacterium</name>
    <dbReference type="NCBI Taxonomy" id="2212470"/>
    <lineage>
        <taxon>Bacteria</taxon>
        <taxon>Candidatus Eiseniibacteriota</taxon>
    </lineage>
</organism>
<comment type="caution">
    <text evidence="7">The sequence shown here is derived from an EMBL/GenBank/DDBJ whole genome shotgun (WGS) entry which is preliminary data.</text>
</comment>
<dbReference type="PANTHER" id="PTHR30290:SF10">
    <property type="entry name" value="PERIPLASMIC OLIGOPEPTIDE-BINDING PROTEIN-RELATED"/>
    <property type="match status" value="1"/>
</dbReference>
<evidence type="ECO:0000313" key="7">
    <source>
        <dbReference type="EMBL" id="TMQ65135.1"/>
    </source>
</evidence>
<dbReference type="Gene3D" id="3.90.76.10">
    <property type="entry name" value="Dipeptide-binding Protein, Domain 1"/>
    <property type="match status" value="1"/>
</dbReference>
<dbReference type="Gene3D" id="3.10.105.10">
    <property type="entry name" value="Dipeptide-binding Protein, Domain 3"/>
    <property type="match status" value="1"/>
</dbReference>
<evidence type="ECO:0000256" key="1">
    <source>
        <dbReference type="ARBA" id="ARBA00004196"/>
    </source>
</evidence>
<evidence type="ECO:0000256" key="4">
    <source>
        <dbReference type="ARBA" id="ARBA00022729"/>
    </source>
</evidence>
<dbReference type="FunFam" id="3.90.76.10:FF:000001">
    <property type="entry name" value="Oligopeptide ABC transporter substrate-binding protein"/>
    <property type="match status" value="1"/>
</dbReference>
<dbReference type="InterPro" id="IPR000914">
    <property type="entry name" value="SBP_5_dom"/>
</dbReference>
<dbReference type="PANTHER" id="PTHR30290">
    <property type="entry name" value="PERIPLASMIC BINDING COMPONENT OF ABC TRANSPORTER"/>
    <property type="match status" value="1"/>
</dbReference>
<dbReference type="Proteomes" id="UP000316609">
    <property type="component" value="Unassembled WGS sequence"/>
</dbReference>